<feature type="compositionally biased region" description="Polar residues" evidence="3">
    <location>
        <begin position="1503"/>
        <end position="1513"/>
    </location>
</feature>
<feature type="region of interest" description="Disordered" evidence="3">
    <location>
        <begin position="522"/>
        <end position="577"/>
    </location>
</feature>
<evidence type="ECO:0000256" key="3">
    <source>
        <dbReference type="SAM" id="MobiDB-lite"/>
    </source>
</evidence>
<feature type="compositionally biased region" description="Low complexity" evidence="3">
    <location>
        <begin position="1545"/>
        <end position="1564"/>
    </location>
</feature>
<feature type="region of interest" description="Disordered" evidence="3">
    <location>
        <begin position="1"/>
        <end position="48"/>
    </location>
</feature>
<gene>
    <name evidence="4" type="ORF">EGYM00392_LOCUS22765</name>
</gene>
<organism evidence="4">
    <name type="scientific">Eutreptiella gymnastica</name>
    <dbReference type="NCBI Taxonomy" id="73025"/>
    <lineage>
        <taxon>Eukaryota</taxon>
        <taxon>Discoba</taxon>
        <taxon>Euglenozoa</taxon>
        <taxon>Euglenida</taxon>
        <taxon>Spirocuta</taxon>
        <taxon>Euglenophyceae</taxon>
        <taxon>Eutreptiales</taxon>
        <taxon>Eutreptiaceae</taxon>
        <taxon>Eutreptiella</taxon>
    </lineage>
</organism>
<feature type="region of interest" description="Disordered" evidence="3">
    <location>
        <begin position="386"/>
        <end position="409"/>
    </location>
</feature>
<name>A0A7S1IG72_9EUGL</name>
<accession>A0A7S1IG72</accession>
<reference evidence="4" key="1">
    <citation type="submission" date="2021-01" db="EMBL/GenBank/DDBJ databases">
        <authorList>
            <person name="Corre E."/>
            <person name="Pelletier E."/>
            <person name="Niang G."/>
            <person name="Scheremetjew M."/>
            <person name="Finn R."/>
            <person name="Kale V."/>
            <person name="Holt S."/>
            <person name="Cochrane G."/>
            <person name="Meng A."/>
            <person name="Brown T."/>
            <person name="Cohen L."/>
        </authorList>
    </citation>
    <scope>NUCLEOTIDE SEQUENCE</scope>
    <source>
        <strain evidence="4">NIES-381</strain>
    </source>
</reference>
<feature type="region of interest" description="Disordered" evidence="3">
    <location>
        <begin position="1391"/>
        <end position="1443"/>
    </location>
</feature>
<feature type="region of interest" description="Disordered" evidence="3">
    <location>
        <begin position="1290"/>
        <end position="1358"/>
    </location>
</feature>
<feature type="region of interest" description="Disordered" evidence="3">
    <location>
        <begin position="840"/>
        <end position="948"/>
    </location>
</feature>
<protein>
    <submittedName>
        <fullName evidence="4">Uncharacterized protein</fullName>
    </submittedName>
</protein>
<dbReference type="PANTHER" id="PTHR13037:SF24">
    <property type="entry name" value="POLYCOMB PROTEIN PCL-RELATED"/>
    <property type="match status" value="1"/>
</dbReference>
<feature type="coiled-coil region" evidence="2">
    <location>
        <begin position="967"/>
        <end position="1023"/>
    </location>
</feature>
<feature type="compositionally biased region" description="Acidic residues" evidence="3">
    <location>
        <begin position="796"/>
        <end position="810"/>
    </location>
</feature>
<feature type="region of interest" description="Disordered" evidence="3">
    <location>
        <begin position="1699"/>
        <end position="1739"/>
    </location>
</feature>
<dbReference type="EMBL" id="HBGA01061453">
    <property type="protein sequence ID" value="CAD9011664.1"/>
    <property type="molecule type" value="Transcribed_RNA"/>
</dbReference>
<feature type="compositionally biased region" description="Pro residues" evidence="3">
    <location>
        <begin position="887"/>
        <end position="905"/>
    </location>
</feature>
<dbReference type="PANTHER" id="PTHR13037">
    <property type="entry name" value="FORMIN"/>
    <property type="match status" value="1"/>
</dbReference>
<feature type="region of interest" description="Disordered" evidence="3">
    <location>
        <begin position="768"/>
        <end position="814"/>
    </location>
</feature>
<evidence type="ECO:0000313" key="4">
    <source>
        <dbReference type="EMBL" id="CAD9011664.1"/>
    </source>
</evidence>
<feature type="compositionally biased region" description="Basic and acidic residues" evidence="3">
    <location>
        <begin position="638"/>
        <end position="648"/>
    </location>
</feature>
<proteinExistence type="predicted"/>
<feature type="compositionally biased region" description="Acidic residues" evidence="3">
    <location>
        <begin position="906"/>
        <end position="923"/>
    </location>
</feature>
<feature type="region of interest" description="Disordered" evidence="3">
    <location>
        <begin position="1502"/>
        <end position="1572"/>
    </location>
</feature>
<feature type="compositionally biased region" description="Basic and acidic residues" evidence="3">
    <location>
        <begin position="840"/>
        <end position="856"/>
    </location>
</feature>
<sequence>MDGFDGRSFPGDGDMPGDGLPRANADWAPLDPGHGSSEPIPPDPMSPGRRQFAWELLLHPAGKSPTKTSLKLEELRLQKVLKSSSMKGPTNEETKAFLDMVSRMAGQRLIESAEACLWVDGSLKKTKVFPGVPRPKPKGVQAPTASSLLKEAPPINPGVFVKAVAAIGKLRSRVKIKRYLQTQRQVGELMRAGKLAVELPPDMLAAVPYFLQGGTQWYTPDKLHEREELKKRRLVQLALDKWWMCVPKDPETGGVTQHTYKDVCRRMFYALFPPNFAPQDVDGILHTDWLRDSKGHTVLDEGLFLDAIFEFADVWSETDDMFEYVKILDTLFSCCFPERRVQFPPIDLTGLDGPPPEFEDRLQGFQLPPEEGGMLFGTIRPWEHWTGPAAESSSSEELEEEEEELPVDDRPPEVAAWQQWMEEAIRQVVLRDQIRATIRMHVREILAGAQRREELKKIDTIFQEAVGRGDIVGQLLPWRQRAQLTVRMDARVRRLVRRACKVLKYKDDIRAKARAKAAAKRLKHTGSPAFADSPTSPGAVSTPTTGFTAMSSRACSPQSPFPAHSVPSTAPMEAPEFRDSTDALRAALLSQGTMTSTQASALVPVGVGKLKPYVEHFITSPITTAEIPFLVDLPSPRNEHFPFTEPAHRPRTQQKQRRDSKSNSKPSTSEGPRSPKSWGPSLAFLSDQPQPSPIEKQLAAWDKEFPVHTDEQVQVLAERIKEIVKEKKRRGHKRKELLYQLQSMELPELQGLAGKELREAEEEVLDRWEQEGYANDISSESSGVDLDEPVYITDDSQSDQSDESSSEGEWDPNATLHLFSKYNLKRDKQAVNEDFLKKLENLQDKEIEKRCVREDAEALAFTDLKQKEYARMQDLLSRQPLHISPRPETPPPQPPTPRPPTPPPEPEQESEPEAESDESEAEPEPEKPKKRRKKKEVKKDPEVNWEGKLLSVEAREGRGRATLWDMEEQALRRVTRLLDEAAAARQRELDEARRLSYARRLEEERLRKEAEDAAKAAAAEEARRRREAAALEMRLKKMVQRKALPTKPREVVGKPLRELLDAVNATIEEVLRKRQLQLAMSKARALFGTDQIRAVPIRTMGAFSAEDPPRPPSPRSFRSTVRQWRSVLDADRRRQEELLGPLGASMSATFVSSLQRMLLQSAGRRSRSSERGKAARSSWNRAPDMPNNDWLAGLERPYSSSSPLAVSPLMFLAKRFHRQRTAVSTPLSSLVTPDVVEHTLTIGGLQHPQSRVLAVQVVLKDGRQLPMDVTRVSFLQVIRDHLQKVKALAEKRGRPRLRQTSPGPDGLDLEVCGTPAGQPGAADWDRDQSPPPAHWPSWPAGRAHSPRTPKGSGTLLRTSVEARVGPFVERKWDTDGDQGLTGKYVVPTVIELPLPTPRSRSISPSGDNASRGSRGSTPQRSVTTPPLTESVPTSPTSGRARQYQVMTNSHPTVSIHTYVDHCGSLKPASWSYGGLIDTQAEVDYYKDEDPDRTRVDPEAFLSEPTNVAAQANVGQPPLAGTRRPRSRDARLLDPPPLPQQPLPKPLQVSRGTVTVPTGTPPSRGGTPGESGLGIKFDELWSTKGSVRVSLPVKSMHRSQVSQVAGEHPLIQGPSESMHSSQGPGGGKEHVDLQFLDWKGVLKAVADVQEPQPAPEPEPEPDAPVIKVPIAACQKDLSDDDADLPADPLQHLVKDIQQMKGGCSNQDPLGAKLVIPPGKLRRKKSSSSYTSAQKMTLQSP</sequence>
<feature type="compositionally biased region" description="Polar residues" evidence="3">
    <location>
        <begin position="533"/>
        <end position="558"/>
    </location>
</feature>
<feature type="compositionally biased region" description="Pro residues" evidence="3">
    <location>
        <begin position="1533"/>
        <end position="1544"/>
    </location>
</feature>
<evidence type="ECO:0000256" key="2">
    <source>
        <dbReference type="SAM" id="Coils"/>
    </source>
</evidence>
<feature type="compositionally biased region" description="Low complexity" evidence="3">
    <location>
        <begin position="10"/>
        <end position="21"/>
    </location>
</feature>
<feature type="region of interest" description="Disordered" evidence="3">
    <location>
        <begin position="1609"/>
        <end position="1629"/>
    </location>
</feature>
<keyword evidence="1" id="KW-0945">Host-virus interaction</keyword>
<feature type="compositionally biased region" description="Polar residues" evidence="3">
    <location>
        <begin position="1725"/>
        <end position="1739"/>
    </location>
</feature>
<feature type="compositionally biased region" description="Polar residues" evidence="3">
    <location>
        <begin position="1398"/>
        <end position="1443"/>
    </location>
</feature>
<feature type="region of interest" description="Disordered" evidence="3">
    <location>
        <begin position="638"/>
        <end position="690"/>
    </location>
</feature>
<keyword evidence="2" id="KW-0175">Coiled coil</keyword>
<feature type="region of interest" description="Disordered" evidence="3">
    <location>
        <begin position="1161"/>
        <end position="1182"/>
    </location>
</feature>
<evidence type="ECO:0000256" key="1">
    <source>
        <dbReference type="ARBA" id="ARBA00022581"/>
    </source>
</evidence>
<feature type="compositionally biased region" description="Acidic residues" evidence="3">
    <location>
        <begin position="394"/>
        <end position="406"/>
    </location>
</feature>